<keyword evidence="4" id="KW-0597">Phosphoprotein</keyword>
<gene>
    <name evidence="19" type="ORF">H671_4g11826</name>
</gene>
<keyword evidence="12" id="KW-0325">Glycoprotein</keyword>
<dbReference type="EMBL" id="KE674342">
    <property type="protein sequence ID" value="ERE76465.1"/>
    <property type="molecule type" value="Genomic_DNA"/>
</dbReference>
<proteinExistence type="predicted"/>
<evidence type="ECO:0000256" key="10">
    <source>
        <dbReference type="ARBA" id="ARBA00023065"/>
    </source>
</evidence>
<feature type="domain" description="Ion transport" evidence="17">
    <location>
        <begin position="195"/>
        <end position="300"/>
    </location>
</feature>
<dbReference type="Pfam" id="PF00520">
    <property type="entry name" value="Ion_trans"/>
    <property type="match status" value="2"/>
</dbReference>
<keyword evidence="6" id="KW-0832">Ubl conjugation</keyword>
<keyword evidence="8 16" id="KW-1133">Transmembrane helix</keyword>
<organism evidence="19 20">
    <name type="scientific">Cricetulus griseus</name>
    <name type="common">Chinese hamster</name>
    <name type="synonym">Cricetulus barabensis griseus</name>
    <dbReference type="NCBI Taxonomy" id="10029"/>
    <lineage>
        <taxon>Eukaryota</taxon>
        <taxon>Metazoa</taxon>
        <taxon>Chordata</taxon>
        <taxon>Craniata</taxon>
        <taxon>Vertebrata</taxon>
        <taxon>Euteleostomi</taxon>
        <taxon>Mammalia</taxon>
        <taxon>Eutheria</taxon>
        <taxon>Euarchontoglires</taxon>
        <taxon>Glires</taxon>
        <taxon>Rodentia</taxon>
        <taxon>Myomorpha</taxon>
        <taxon>Muroidea</taxon>
        <taxon>Cricetidae</taxon>
        <taxon>Cricetinae</taxon>
        <taxon>Cricetulus</taxon>
    </lineage>
</organism>
<dbReference type="InterPro" id="IPR043203">
    <property type="entry name" value="VGCC_Ca_Na"/>
</dbReference>
<keyword evidence="2" id="KW-0813">Transport</keyword>
<dbReference type="SUPFAM" id="SSF81324">
    <property type="entry name" value="Voltage-gated potassium channels"/>
    <property type="match status" value="1"/>
</dbReference>
<keyword evidence="14 19" id="KW-0407">Ion channel</keyword>
<feature type="transmembrane region" description="Helical" evidence="16">
    <location>
        <begin position="278"/>
        <end position="305"/>
    </location>
</feature>
<evidence type="ECO:0000256" key="13">
    <source>
        <dbReference type="ARBA" id="ARBA00023201"/>
    </source>
</evidence>
<reference evidence="20" key="1">
    <citation type="journal article" date="2013" name="Nat. Biotechnol.">
        <title>Chinese hamster genome sequenced from sorted chromosomes.</title>
        <authorList>
            <person name="Brinkrolf K."/>
            <person name="Rupp O."/>
            <person name="Laux H."/>
            <person name="Kollin F."/>
            <person name="Ernst W."/>
            <person name="Linke B."/>
            <person name="Kofler R."/>
            <person name="Romand S."/>
            <person name="Hesse F."/>
            <person name="Budach W.E."/>
            <person name="Galosy S."/>
            <person name="Muller D."/>
            <person name="Noll T."/>
            <person name="Wienberg J."/>
            <person name="Jostock T."/>
            <person name="Leonard M."/>
            <person name="Grillari J."/>
            <person name="Tauch A."/>
            <person name="Goesmann A."/>
            <person name="Helk B."/>
            <person name="Mott J.E."/>
            <person name="Puhler A."/>
            <person name="Borth N."/>
        </authorList>
    </citation>
    <scope>NUCLEOTIDE SEQUENCE [LARGE SCALE GENOMIC DNA]</scope>
    <source>
        <strain evidence="20">17A/GY</strain>
    </source>
</reference>
<evidence type="ECO:0000256" key="8">
    <source>
        <dbReference type="ARBA" id="ARBA00022989"/>
    </source>
</evidence>
<evidence type="ECO:0000256" key="11">
    <source>
        <dbReference type="ARBA" id="ARBA00023136"/>
    </source>
</evidence>
<dbReference type="GO" id="GO:0001518">
    <property type="term" value="C:voltage-gated sodium channel complex"/>
    <property type="evidence" value="ECO:0007669"/>
    <property type="project" value="InterPro"/>
</dbReference>
<dbReference type="Gene3D" id="1.20.120.350">
    <property type="entry name" value="Voltage-gated potassium channels. Chain C"/>
    <property type="match status" value="1"/>
</dbReference>
<dbReference type="GO" id="GO:0060371">
    <property type="term" value="P:regulation of atrial cardiac muscle cell membrane depolarization"/>
    <property type="evidence" value="ECO:0007669"/>
    <property type="project" value="TreeGrafter"/>
</dbReference>
<evidence type="ECO:0000256" key="3">
    <source>
        <dbReference type="ARBA" id="ARBA00022461"/>
    </source>
</evidence>
<dbReference type="Pfam" id="PF06512">
    <property type="entry name" value="Na_trans_assoc"/>
    <property type="match status" value="1"/>
</dbReference>
<feature type="domain" description="Ion transport" evidence="17">
    <location>
        <begin position="8"/>
        <end position="145"/>
    </location>
</feature>
<evidence type="ECO:0000256" key="12">
    <source>
        <dbReference type="ARBA" id="ARBA00023180"/>
    </source>
</evidence>
<feature type="transmembrane region" description="Helical" evidence="16">
    <location>
        <begin position="195"/>
        <end position="215"/>
    </location>
</feature>
<keyword evidence="11 16" id="KW-0472">Membrane</keyword>
<feature type="region of interest" description="Disordered" evidence="15">
    <location>
        <begin position="421"/>
        <end position="451"/>
    </location>
</feature>
<dbReference type="InterPro" id="IPR027359">
    <property type="entry name" value="Volt_channel_dom_sf"/>
</dbReference>
<evidence type="ECO:0000256" key="4">
    <source>
        <dbReference type="ARBA" id="ARBA00022553"/>
    </source>
</evidence>
<dbReference type="InterPro" id="IPR005821">
    <property type="entry name" value="Ion_trans_dom"/>
</dbReference>
<keyword evidence="10" id="KW-0406">Ion transport</keyword>
<evidence type="ECO:0000256" key="14">
    <source>
        <dbReference type="ARBA" id="ARBA00023303"/>
    </source>
</evidence>
<keyword evidence="13" id="KW-0739">Sodium transport</keyword>
<evidence type="ECO:0000313" key="20">
    <source>
        <dbReference type="Proteomes" id="UP000030759"/>
    </source>
</evidence>
<dbReference type="Proteomes" id="UP000030759">
    <property type="component" value="Unassembled WGS sequence"/>
</dbReference>
<keyword evidence="3" id="KW-0894">Sodium channel</keyword>
<evidence type="ECO:0000256" key="1">
    <source>
        <dbReference type="ARBA" id="ARBA00004141"/>
    </source>
</evidence>
<evidence type="ECO:0000256" key="2">
    <source>
        <dbReference type="ARBA" id="ARBA00022448"/>
    </source>
</evidence>
<evidence type="ECO:0000259" key="17">
    <source>
        <dbReference type="Pfam" id="PF00520"/>
    </source>
</evidence>
<feature type="compositionally biased region" description="Acidic residues" evidence="15">
    <location>
        <begin position="421"/>
        <end position="431"/>
    </location>
</feature>
<keyword evidence="5 16" id="KW-0812">Transmembrane</keyword>
<dbReference type="Gene3D" id="1.10.287.70">
    <property type="match status" value="1"/>
</dbReference>
<dbReference type="GO" id="GO:0002027">
    <property type="term" value="P:regulation of heart rate"/>
    <property type="evidence" value="ECO:0007669"/>
    <property type="project" value="TreeGrafter"/>
</dbReference>
<keyword evidence="9" id="KW-0915">Sodium</keyword>
<feature type="domain" description="Sodium ion transport-associated" evidence="18">
    <location>
        <begin position="319"/>
        <end position="445"/>
    </location>
</feature>
<dbReference type="PANTHER" id="PTHR10037">
    <property type="entry name" value="VOLTAGE-GATED CATION CHANNEL CALCIUM AND SODIUM"/>
    <property type="match status" value="1"/>
</dbReference>
<evidence type="ECO:0000256" key="6">
    <source>
        <dbReference type="ARBA" id="ARBA00022843"/>
    </source>
</evidence>
<sequence length="451" mass="50308">MACFPHDVGLKVIVGALIHSVRKLADVTILTVFCLSVFALVGLQLFKGNLKNKCIRNGTDPLKAHNFSSEMTENYYIKNGTTDPLLCGNGSDAGHCPFGYICLKTSENPDFNYTSFDSFAWAFLSLFRLMTQDSWERLYQQQALEAAGQKKNFLSAEYLNEPFRAQRAMSVVSIMTSVIEGKRPHRDEHCSHPQVFTVFFTMEMAFKIIAFDPYYYFQKKWNIFDCVIVTVSLLELSISKKGSLSVLRTFRLLRVFKLAKSWPTLNTLIKIIGNSVGALGNLTFILAIIVFIFALVLNLFIALLLNSFSADNLTAPEDDGEVNNLQVALARIQAFGHRASQAISSYFSSRCRLRWPKVEPQLGLKPSLGSPKVENHIAADSVNNAVGNLAKPALGGPKEDHRDFITDANVWVSVPIAEGESDLDELEEDNEQNSQGSWQEESPKEQVGVLL</sequence>
<feature type="non-terminal residue" evidence="19">
    <location>
        <position position="451"/>
    </location>
</feature>
<evidence type="ECO:0000256" key="5">
    <source>
        <dbReference type="ARBA" id="ARBA00022692"/>
    </source>
</evidence>
<dbReference type="PANTHER" id="PTHR10037:SF208">
    <property type="entry name" value="SODIUM CHANNEL PROTEIN TYPE 10 SUBUNIT ALPHA"/>
    <property type="match status" value="1"/>
</dbReference>
<protein>
    <submittedName>
        <fullName evidence="19">Sodium channel protein type 10 subunit alpha-like protein</fullName>
    </submittedName>
</protein>
<dbReference type="InterPro" id="IPR010526">
    <property type="entry name" value="Na_trans_assoc_dom"/>
</dbReference>
<evidence type="ECO:0000256" key="7">
    <source>
        <dbReference type="ARBA" id="ARBA00022882"/>
    </source>
</evidence>
<name>A0A061I5M9_CRIGR</name>
<evidence type="ECO:0000256" key="16">
    <source>
        <dbReference type="SAM" id="Phobius"/>
    </source>
</evidence>
<evidence type="ECO:0000313" key="19">
    <source>
        <dbReference type="EMBL" id="ERE76465.1"/>
    </source>
</evidence>
<accession>A0A061I5M9</accession>
<keyword evidence="7" id="KW-0851">Voltage-gated channel</keyword>
<feature type="transmembrane region" description="Helical" evidence="16">
    <location>
        <begin position="27"/>
        <end position="46"/>
    </location>
</feature>
<evidence type="ECO:0000259" key="18">
    <source>
        <dbReference type="Pfam" id="PF06512"/>
    </source>
</evidence>
<dbReference type="GO" id="GO:0086006">
    <property type="term" value="F:voltage-gated sodium channel activity involved in cardiac muscle cell action potential"/>
    <property type="evidence" value="ECO:0007669"/>
    <property type="project" value="TreeGrafter"/>
</dbReference>
<evidence type="ECO:0000256" key="15">
    <source>
        <dbReference type="SAM" id="MobiDB-lite"/>
    </source>
</evidence>
<dbReference type="GO" id="GO:0019228">
    <property type="term" value="P:neuronal action potential"/>
    <property type="evidence" value="ECO:0007669"/>
    <property type="project" value="TreeGrafter"/>
</dbReference>
<comment type="subcellular location">
    <subcellularLocation>
        <location evidence="1">Membrane</location>
        <topology evidence="1">Multi-pass membrane protein</topology>
    </subcellularLocation>
</comment>
<evidence type="ECO:0000256" key="9">
    <source>
        <dbReference type="ARBA" id="ARBA00023053"/>
    </source>
</evidence>
<dbReference type="AlphaFoldDB" id="A0A061I5M9"/>